<keyword evidence="4" id="KW-1185">Reference proteome</keyword>
<dbReference type="Gene3D" id="3.90.70.200">
    <property type="entry name" value="Plus-3 domain"/>
    <property type="match status" value="1"/>
</dbReference>
<name>A0A1E5UM38_9POAL</name>
<protein>
    <recommendedName>
        <fullName evidence="2">Plus3 domain-containing protein</fullName>
    </recommendedName>
</protein>
<feature type="region of interest" description="Disordered" evidence="1">
    <location>
        <begin position="29"/>
        <end position="51"/>
    </location>
</feature>
<comment type="caution">
    <text evidence="3">The sequence shown here is derived from an EMBL/GenBank/DDBJ whole genome shotgun (WGS) entry which is preliminary data.</text>
</comment>
<dbReference type="EMBL" id="LWDX02071769">
    <property type="protein sequence ID" value="OEL13932.1"/>
    <property type="molecule type" value="Genomic_DNA"/>
</dbReference>
<evidence type="ECO:0000313" key="4">
    <source>
        <dbReference type="Proteomes" id="UP000095767"/>
    </source>
</evidence>
<feature type="region of interest" description="Disordered" evidence="1">
    <location>
        <begin position="187"/>
        <end position="215"/>
    </location>
</feature>
<dbReference type="AlphaFoldDB" id="A0A1E5UM38"/>
<dbReference type="PANTHER" id="PTHR46851">
    <property type="entry name" value="OS01G0884500 PROTEIN"/>
    <property type="match status" value="1"/>
</dbReference>
<dbReference type="InterPro" id="IPR004343">
    <property type="entry name" value="Plus-3_dom"/>
</dbReference>
<dbReference type="SMART" id="SM00719">
    <property type="entry name" value="Plus3"/>
    <property type="match status" value="1"/>
</dbReference>
<dbReference type="SUPFAM" id="SSF159042">
    <property type="entry name" value="Plus3-like"/>
    <property type="match status" value="1"/>
</dbReference>
<feature type="compositionally biased region" description="Basic and acidic residues" evidence="1">
    <location>
        <begin position="29"/>
        <end position="39"/>
    </location>
</feature>
<dbReference type="GO" id="GO:0003677">
    <property type="term" value="F:DNA binding"/>
    <property type="evidence" value="ECO:0007669"/>
    <property type="project" value="InterPro"/>
</dbReference>
<dbReference type="Pfam" id="PF03126">
    <property type="entry name" value="Plus-3"/>
    <property type="match status" value="1"/>
</dbReference>
<dbReference type="InterPro" id="IPR036128">
    <property type="entry name" value="Plus3-like_sf"/>
</dbReference>
<sequence>MTCKSIRRSLAVHLAANFDGFEDDDVPITEKKPHFDGSQDGHVPIKKKKPQSSLELKTAKRVSERNKRCYASLNENNLKLIYLRRSLVIDLLNYPDTFDQKVIGYFVRVKNALKVHIYEMPKKPYQLRLVTGIKFFSEEYKLNDTFTNVVLCVTGLLEDVKISMLSDEDLGGEAERMRRLEEVTGIGVDTEQEGNETELEVANKNSSHENRGANT</sequence>
<dbReference type="PANTHER" id="PTHR46851:SF21">
    <property type="entry name" value="OS01G0884500 PROTEIN"/>
    <property type="match status" value="1"/>
</dbReference>
<dbReference type="InterPro" id="IPR045894">
    <property type="entry name" value="At5g08430-like"/>
</dbReference>
<proteinExistence type="predicted"/>
<feature type="domain" description="Plus3" evidence="2">
    <location>
        <begin position="72"/>
        <end position="215"/>
    </location>
</feature>
<feature type="compositionally biased region" description="Acidic residues" evidence="1">
    <location>
        <begin position="190"/>
        <end position="199"/>
    </location>
</feature>
<evidence type="ECO:0000256" key="1">
    <source>
        <dbReference type="SAM" id="MobiDB-lite"/>
    </source>
</evidence>
<feature type="compositionally biased region" description="Basic and acidic residues" evidence="1">
    <location>
        <begin position="206"/>
        <end position="215"/>
    </location>
</feature>
<dbReference type="PROSITE" id="PS51360">
    <property type="entry name" value="PLUS3"/>
    <property type="match status" value="1"/>
</dbReference>
<dbReference type="Proteomes" id="UP000095767">
    <property type="component" value="Unassembled WGS sequence"/>
</dbReference>
<gene>
    <name evidence="3" type="ORF">BAE44_0025049</name>
</gene>
<dbReference type="OrthoDB" id="1870062at2759"/>
<dbReference type="STRING" id="888268.A0A1E5UM38"/>
<evidence type="ECO:0000313" key="3">
    <source>
        <dbReference type="EMBL" id="OEL13932.1"/>
    </source>
</evidence>
<accession>A0A1E5UM38</accession>
<reference evidence="3 4" key="1">
    <citation type="submission" date="2016-09" db="EMBL/GenBank/DDBJ databases">
        <title>The draft genome of Dichanthelium oligosanthes: A C3 panicoid grass species.</title>
        <authorList>
            <person name="Studer A.J."/>
            <person name="Schnable J.C."/>
            <person name="Brutnell T.P."/>
        </authorList>
    </citation>
    <scope>NUCLEOTIDE SEQUENCE [LARGE SCALE GENOMIC DNA]</scope>
    <source>
        <strain evidence="4">cv. Kellogg 1175</strain>
        <tissue evidence="3">Leaf</tissue>
    </source>
</reference>
<evidence type="ECO:0000259" key="2">
    <source>
        <dbReference type="PROSITE" id="PS51360"/>
    </source>
</evidence>
<organism evidence="3 4">
    <name type="scientific">Dichanthelium oligosanthes</name>
    <dbReference type="NCBI Taxonomy" id="888268"/>
    <lineage>
        <taxon>Eukaryota</taxon>
        <taxon>Viridiplantae</taxon>
        <taxon>Streptophyta</taxon>
        <taxon>Embryophyta</taxon>
        <taxon>Tracheophyta</taxon>
        <taxon>Spermatophyta</taxon>
        <taxon>Magnoliopsida</taxon>
        <taxon>Liliopsida</taxon>
        <taxon>Poales</taxon>
        <taxon>Poaceae</taxon>
        <taxon>PACMAD clade</taxon>
        <taxon>Panicoideae</taxon>
        <taxon>Panicodae</taxon>
        <taxon>Paniceae</taxon>
        <taxon>Dichantheliinae</taxon>
        <taxon>Dichanthelium</taxon>
    </lineage>
</organism>